<reference evidence="2 3" key="1">
    <citation type="submission" date="2018-02" db="EMBL/GenBank/DDBJ databases">
        <title>Whole genome sequencing of endophytic bacterium.</title>
        <authorList>
            <person name="Eedara R."/>
            <person name="Podile A.R."/>
        </authorList>
    </citation>
    <scope>NUCLEOTIDE SEQUENCE [LARGE SCALE GENOMIC DNA]</scope>
    <source>
        <strain evidence="2 3">RP1T</strain>
    </source>
</reference>
<comment type="caution">
    <text evidence="2">The sequence shown here is derived from an EMBL/GenBank/DDBJ whole genome shotgun (WGS) entry which is preliminary data.</text>
</comment>
<name>A0A2S9QG74_9HYPH</name>
<keyword evidence="3" id="KW-1185">Reference proteome</keyword>
<evidence type="ECO:0000313" key="3">
    <source>
        <dbReference type="Proteomes" id="UP000237682"/>
    </source>
</evidence>
<dbReference type="EMBL" id="PUEJ01000002">
    <property type="protein sequence ID" value="PRH88357.1"/>
    <property type="molecule type" value="Genomic_DNA"/>
</dbReference>
<organism evidence="2 3">
    <name type="scientific">Labrys okinawensis</name>
    <dbReference type="NCBI Taxonomy" id="346911"/>
    <lineage>
        <taxon>Bacteria</taxon>
        <taxon>Pseudomonadati</taxon>
        <taxon>Pseudomonadota</taxon>
        <taxon>Alphaproteobacteria</taxon>
        <taxon>Hyphomicrobiales</taxon>
        <taxon>Xanthobacteraceae</taxon>
        <taxon>Labrys</taxon>
    </lineage>
</organism>
<dbReference type="Proteomes" id="UP000237682">
    <property type="component" value="Unassembled WGS sequence"/>
</dbReference>
<feature type="signal peptide" evidence="1">
    <location>
        <begin position="1"/>
        <end position="26"/>
    </location>
</feature>
<feature type="chain" id="PRO_5015617942" evidence="1">
    <location>
        <begin position="27"/>
        <end position="170"/>
    </location>
</feature>
<evidence type="ECO:0000256" key="1">
    <source>
        <dbReference type="SAM" id="SignalP"/>
    </source>
</evidence>
<accession>A0A2S9QG74</accession>
<keyword evidence="1" id="KW-0732">Signal</keyword>
<dbReference type="OrthoDB" id="8481655at2"/>
<proteinExistence type="predicted"/>
<gene>
    <name evidence="2" type="ORF">C5L14_03680</name>
</gene>
<dbReference type="RefSeq" id="WP_105860709.1">
    <property type="nucleotide sequence ID" value="NZ_PUEJ01000002.1"/>
</dbReference>
<sequence length="170" mass="18523">MSMRSAGSWFAAFFLAGAVFAMPALAQAQTPPAVGSETPLSGGLLGETAGPAEAADFIIRRPSAVHPYYFARVVDVLWARGDRRQAAFWYYLFQSRSRAWAETEPKLKDLRGALNDSMGPAINSWAACDLDAWQEIGARAISYEKKIPLYAGRPEGLSAFPMGRGCQRMA</sequence>
<evidence type="ECO:0000313" key="2">
    <source>
        <dbReference type="EMBL" id="PRH88357.1"/>
    </source>
</evidence>
<dbReference type="AlphaFoldDB" id="A0A2S9QG74"/>
<protein>
    <submittedName>
        <fullName evidence="2">Uncharacterized protein</fullName>
    </submittedName>
</protein>